<dbReference type="InterPro" id="IPR032809">
    <property type="entry name" value="Put_HupE_UreJ"/>
</dbReference>
<keyword evidence="1" id="KW-1133">Transmembrane helix</keyword>
<keyword evidence="4" id="KW-1185">Reference proteome</keyword>
<feature type="transmembrane region" description="Helical" evidence="1">
    <location>
        <begin position="148"/>
        <end position="174"/>
    </location>
</feature>
<gene>
    <name evidence="3" type="ORF">GN331_16305</name>
</gene>
<keyword evidence="1" id="KW-0812">Transmembrane</keyword>
<evidence type="ECO:0000256" key="2">
    <source>
        <dbReference type="SAM" id="SignalP"/>
    </source>
</evidence>
<keyword evidence="2" id="KW-0732">Signal</keyword>
<sequence>MTRAAWLMRTACVLLLCAMAGLVHADVFRPAYLELREAGQDRFEVLWKVPAQSADMRLAMHVRFPDGTVTEGATREAFTGDAIIERSTIHRAGGLIGQPIAFEGRAIGATDIMVRVQWADGTSQVERLPMTRPAFVVEAPASVSRIAWSYGVLGVEHILGGIDHLLFVLALLLIVRGGKRIVATITAFTVAHSITLVAATMGWVHIPGPPVEAVIALSIVFVASEVVHGLRGKPGLTARAPWVVAFTFGLLHGFGFAGALADVGLPQKAIPVALLMFNVGVEVGQLLFVGGVLAVMALARRLPVQPPKWSEYAAAYAIGSVAMLWVFERVAAFQG</sequence>
<protein>
    <submittedName>
        <fullName evidence="3">HupE/UreJ family protein</fullName>
    </submittedName>
</protein>
<feature type="transmembrane region" description="Helical" evidence="1">
    <location>
        <begin position="181"/>
        <end position="204"/>
    </location>
</feature>
<accession>A0A7C9M5I6</accession>
<feature type="transmembrane region" description="Helical" evidence="1">
    <location>
        <begin position="210"/>
        <end position="230"/>
    </location>
</feature>
<feature type="transmembrane region" description="Helical" evidence="1">
    <location>
        <begin position="242"/>
        <end position="261"/>
    </location>
</feature>
<dbReference type="Pfam" id="PF13795">
    <property type="entry name" value="HupE_UreJ_2"/>
    <property type="match status" value="1"/>
</dbReference>
<organism evidence="3 4">
    <name type="scientific">Noviluteimonas gilva</name>
    <dbReference type="NCBI Taxonomy" id="2682097"/>
    <lineage>
        <taxon>Bacteria</taxon>
        <taxon>Pseudomonadati</taxon>
        <taxon>Pseudomonadota</taxon>
        <taxon>Gammaproteobacteria</taxon>
        <taxon>Lysobacterales</taxon>
        <taxon>Lysobacteraceae</taxon>
        <taxon>Noviluteimonas</taxon>
    </lineage>
</organism>
<feature type="signal peptide" evidence="2">
    <location>
        <begin position="1"/>
        <end position="25"/>
    </location>
</feature>
<evidence type="ECO:0000313" key="4">
    <source>
        <dbReference type="Proteomes" id="UP000479692"/>
    </source>
</evidence>
<feature type="transmembrane region" description="Helical" evidence="1">
    <location>
        <begin position="309"/>
        <end position="327"/>
    </location>
</feature>
<dbReference type="RefSeq" id="WP_156643350.1">
    <property type="nucleotide sequence ID" value="NZ_WOXT01000006.1"/>
</dbReference>
<name>A0A7C9M5I6_9GAMM</name>
<feature type="chain" id="PRO_5028983866" evidence="2">
    <location>
        <begin position="26"/>
        <end position="335"/>
    </location>
</feature>
<keyword evidence="1" id="KW-0472">Membrane</keyword>
<dbReference type="AlphaFoldDB" id="A0A7C9M5I6"/>
<comment type="caution">
    <text evidence="3">The sequence shown here is derived from an EMBL/GenBank/DDBJ whole genome shotgun (WGS) entry which is preliminary data.</text>
</comment>
<dbReference type="Proteomes" id="UP000479692">
    <property type="component" value="Unassembled WGS sequence"/>
</dbReference>
<reference evidence="3 4" key="1">
    <citation type="submission" date="2019-12" db="EMBL/GenBank/DDBJ databases">
        <authorList>
            <person name="Xu J."/>
        </authorList>
    </citation>
    <scope>NUCLEOTIDE SEQUENCE [LARGE SCALE GENOMIC DNA]</scope>
    <source>
        <strain evidence="3 4">HX-5-24</strain>
    </source>
</reference>
<feature type="transmembrane region" description="Helical" evidence="1">
    <location>
        <begin position="273"/>
        <end position="297"/>
    </location>
</feature>
<proteinExistence type="predicted"/>
<evidence type="ECO:0000313" key="3">
    <source>
        <dbReference type="EMBL" id="MUV15766.1"/>
    </source>
</evidence>
<evidence type="ECO:0000256" key="1">
    <source>
        <dbReference type="SAM" id="Phobius"/>
    </source>
</evidence>
<dbReference type="EMBL" id="WOXT01000006">
    <property type="protein sequence ID" value="MUV15766.1"/>
    <property type="molecule type" value="Genomic_DNA"/>
</dbReference>